<dbReference type="PANTHER" id="PTHR13903:SF8">
    <property type="entry name" value="PIRIN"/>
    <property type="match status" value="1"/>
</dbReference>
<dbReference type="AlphaFoldDB" id="A0A4R8LQB0"/>
<evidence type="ECO:0000256" key="2">
    <source>
        <dbReference type="PIRSR" id="PIRSR006232-1"/>
    </source>
</evidence>
<dbReference type="SUPFAM" id="SSF51182">
    <property type="entry name" value="RmlC-like cupins"/>
    <property type="match status" value="1"/>
</dbReference>
<dbReference type="Gene3D" id="2.60.120.10">
    <property type="entry name" value="Jelly Rolls"/>
    <property type="match status" value="1"/>
</dbReference>
<dbReference type="Pfam" id="PF02678">
    <property type="entry name" value="Pirin"/>
    <property type="match status" value="1"/>
</dbReference>
<dbReference type="InterPro" id="IPR011051">
    <property type="entry name" value="RmlC_Cupin_sf"/>
</dbReference>
<comment type="similarity">
    <text evidence="1 3">Belongs to the pirin family.</text>
</comment>
<dbReference type="EMBL" id="SORF01000004">
    <property type="protein sequence ID" value="TDY49723.1"/>
    <property type="molecule type" value="Genomic_DNA"/>
</dbReference>
<reference evidence="5 6" key="1">
    <citation type="submission" date="2019-03" db="EMBL/GenBank/DDBJ databases">
        <title>Genomic Encyclopedia of Type Strains, Phase IV (KMG-IV): sequencing the most valuable type-strain genomes for metagenomic binning, comparative biology and taxonomic classification.</title>
        <authorList>
            <person name="Goeker M."/>
        </authorList>
    </citation>
    <scope>NUCLEOTIDE SEQUENCE [LARGE SCALE GENOMIC DNA]</scope>
    <source>
        <strain evidence="5 6">DSM 17974</strain>
    </source>
</reference>
<dbReference type="InterPro" id="IPR014710">
    <property type="entry name" value="RmlC-like_jellyroll"/>
</dbReference>
<proteinExistence type="inferred from homology"/>
<feature type="domain" description="Pirin N-terminal" evidence="4">
    <location>
        <begin position="44"/>
        <end position="110"/>
    </location>
</feature>
<keyword evidence="6" id="KW-1185">Reference proteome</keyword>
<dbReference type="InterPro" id="IPR012093">
    <property type="entry name" value="Pirin"/>
</dbReference>
<feature type="binding site" evidence="2">
    <location>
        <position position="98"/>
    </location>
    <ligand>
        <name>Fe cation</name>
        <dbReference type="ChEBI" id="CHEBI:24875"/>
    </ligand>
</feature>
<sequence>MWMDIDCGERVDLGEGLRLTRVLAPSDCDVPPFDPLLLIDDIDMNGHGFPSHLHSGFEKLTLTVDGRVRHTDESGHDDILNPGDVHYLFAGAGFVHAELPVLRCRVIQIWFNIPDVVRSDRGFAKIYRRQACTAHETDWGSFVQLAGDSSSISLACAASVSVYRIKPCAEAKPILQGVGLAYLLHGGLSTPKGYAQAGQCLAVRAMHRPFVHFKARDEGCTLLWIVGNPLQERVSMLGGHVVKAT</sequence>
<evidence type="ECO:0000256" key="1">
    <source>
        <dbReference type="ARBA" id="ARBA00008416"/>
    </source>
</evidence>
<comment type="caution">
    <text evidence="5">The sequence shown here is derived from an EMBL/GenBank/DDBJ whole genome shotgun (WGS) entry which is preliminary data.</text>
</comment>
<accession>A0A4R8LQB0</accession>
<feature type="binding site" evidence="2">
    <location>
        <position position="54"/>
    </location>
    <ligand>
        <name>Fe cation</name>
        <dbReference type="ChEBI" id="CHEBI:24875"/>
    </ligand>
</feature>
<evidence type="ECO:0000256" key="3">
    <source>
        <dbReference type="RuleBase" id="RU003457"/>
    </source>
</evidence>
<evidence type="ECO:0000259" key="4">
    <source>
        <dbReference type="Pfam" id="PF02678"/>
    </source>
</evidence>
<dbReference type="PIRSF" id="PIRSF006232">
    <property type="entry name" value="Pirin"/>
    <property type="match status" value="1"/>
</dbReference>
<dbReference type="PANTHER" id="PTHR13903">
    <property type="entry name" value="PIRIN-RELATED"/>
    <property type="match status" value="1"/>
</dbReference>
<feature type="binding site" evidence="2">
    <location>
        <position position="52"/>
    </location>
    <ligand>
        <name>Fe cation</name>
        <dbReference type="ChEBI" id="CHEBI:24875"/>
    </ligand>
</feature>
<keyword evidence="2" id="KW-0408">Iron</keyword>
<dbReference type="GO" id="GO:0046872">
    <property type="term" value="F:metal ion binding"/>
    <property type="evidence" value="ECO:0007669"/>
    <property type="project" value="UniProtKB-KW"/>
</dbReference>
<gene>
    <name evidence="5" type="ORF">C7445_104236</name>
</gene>
<dbReference type="Proteomes" id="UP000294581">
    <property type="component" value="Unassembled WGS sequence"/>
</dbReference>
<organism evidence="5 6">
    <name type="scientific">Alicyclobacillus sacchari</name>
    <dbReference type="NCBI Taxonomy" id="392010"/>
    <lineage>
        <taxon>Bacteria</taxon>
        <taxon>Bacillati</taxon>
        <taxon>Bacillota</taxon>
        <taxon>Bacilli</taxon>
        <taxon>Bacillales</taxon>
        <taxon>Alicyclobacillaceae</taxon>
        <taxon>Alicyclobacillus</taxon>
    </lineage>
</organism>
<evidence type="ECO:0000313" key="5">
    <source>
        <dbReference type="EMBL" id="TDY49723.1"/>
    </source>
</evidence>
<keyword evidence="2" id="KW-0479">Metal-binding</keyword>
<dbReference type="InterPro" id="IPR003829">
    <property type="entry name" value="Pirin_N_dom"/>
</dbReference>
<evidence type="ECO:0000313" key="6">
    <source>
        <dbReference type="Proteomes" id="UP000294581"/>
    </source>
</evidence>
<feature type="binding site" evidence="2">
    <location>
        <position position="96"/>
    </location>
    <ligand>
        <name>Fe cation</name>
        <dbReference type="ChEBI" id="CHEBI:24875"/>
    </ligand>
</feature>
<protein>
    <submittedName>
        <fullName evidence="5">Redox-sensitive bicupin YhaK (Pirin superfamily)</fullName>
    </submittedName>
</protein>
<name>A0A4R8LQB0_9BACL</name>
<comment type="cofactor">
    <cofactor evidence="2">
        <name>Fe cation</name>
        <dbReference type="ChEBI" id="CHEBI:24875"/>
    </cofactor>
    <text evidence="2">Binds 1 Fe cation per subunit.</text>
</comment>